<comment type="caution">
    <text evidence="1">The sequence shown here is derived from an EMBL/GenBank/DDBJ whole genome shotgun (WGS) entry which is preliminary data.</text>
</comment>
<proteinExistence type="predicted"/>
<accession>W4RRK0</accession>
<evidence type="ECO:0000313" key="1">
    <source>
        <dbReference type="EMBL" id="GAE46921.1"/>
    </source>
</evidence>
<protein>
    <submittedName>
        <fullName evidence="1">Uncharacterized protein</fullName>
    </submittedName>
</protein>
<name>W4RRK0_9BACI</name>
<dbReference type="Proteomes" id="UP000018949">
    <property type="component" value="Unassembled WGS sequence"/>
</dbReference>
<organism evidence="1 2">
    <name type="scientific">Mesobacillus boroniphilus JCM 21738</name>
    <dbReference type="NCBI Taxonomy" id="1294265"/>
    <lineage>
        <taxon>Bacteria</taxon>
        <taxon>Bacillati</taxon>
        <taxon>Bacillota</taxon>
        <taxon>Bacilli</taxon>
        <taxon>Bacillales</taxon>
        <taxon>Bacillaceae</taxon>
        <taxon>Mesobacillus</taxon>
    </lineage>
</organism>
<evidence type="ECO:0000313" key="2">
    <source>
        <dbReference type="Proteomes" id="UP000018949"/>
    </source>
</evidence>
<reference evidence="1 2" key="1">
    <citation type="submission" date="2013-12" db="EMBL/GenBank/DDBJ databases">
        <title>NBRP : Genome information of microbial organism related human and environment.</title>
        <authorList>
            <person name="Hattori M."/>
            <person name="Oshima K."/>
            <person name="Inaba H."/>
            <person name="Suda W."/>
            <person name="Sakamoto M."/>
            <person name="Iino T."/>
            <person name="Kitahara M."/>
            <person name="Oshida Y."/>
            <person name="Iida T."/>
            <person name="Kudo T."/>
            <person name="Itoh T."/>
            <person name="Ahmed I."/>
            <person name="Ohkuma M."/>
        </authorList>
    </citation>
    <scope>NUCLEOTIDE SEQUENCE [LARGE SCALE GENOMIC DNA]</scope>
    <source>
        <strain evidence="1 2">JCM 21738</strain>
    </source>
</reference>
<sequence>MEVSVSNFENSNSVEIYDAVGNLLYAFITAEEISEGNLITTGVLDISDEDPAKLVLTFN</sequence>
<dbReference type="EMBL" id="BAUW01000058">
    <property type="protein sequence ID" value="GAE46921.1"/>
    <property type="molecule type" value="Genomic_DNA"/>
</dbReference>
<dbReference type="AlphaFoldDB" id="W4RRK0"/>
<keyword evidence="2" id="KW-1185">Reference proteome</keyword>
<gene>
    <name evidence="1" type="ORF">JCM21738_3853</name>
</gene>